<dbReference type="InterPro" id="IPR050476">
    <property type="entry name" value="Insect_CytP450_Detox"/>
</dbReference>
<dbReference type="PRINTS" id="PR00385">
    <property type="entry name" value="P450"/>
</dbReference>
<dbReference type="Pfam" id="PF00067">
    <property type="entry name" value="p450"/>
    <property type="match status" value="1"/>
</dbReference>
<keyword evidence="12" id="KW-0472">Membrane</keyword>
<dbReference type="FunFam" id="1.10.630.10:FF:000042">
    <property type="entry name" value="Cytochrome P450"/>
    <property type="match status" value="1"/>
</dbReference>
<dbReference type="InterPro" id="IPR002401">
    <property type="entry name" value="Cyt_P450_E_grp-I"/>
</dbReference>
<evidence type="ECO:0000256" key="14">
    <source>
        <dbReference type="RuleBase" id="RU000461"/>
    </source>
</evidence>
<keyword evidence="10 13" id="KW-0408">Iron</keyword>
<keyword evidence="9 14" id="KW-0560">Oxidoreductase</keyword>
<dbReference type="GO" id="GO:0016705">
    <property type="term" value="F:oxidoreductase activity, acting on paired donors, with incorporation or reduction of molecular oxygen"/>
    <property type="evidence" value="ECO:0007669"/>
    <property type="project" value="InterPro"/>
</dbReference>
<dbReference type="PRINTS" id="PR00463">
    <property type="entry name" value="EP450I"/>
</dbReference>
<dbReference type="InterPro" id="IPR017972">
    <property type="entry name" value="Cyt_P450_CS"/>
</dbReference>
<evidence type="ECO:0000256" key="1">
    <source>
        <dbReference type="ARBA" id="ARBA00001971"/>
    </source>
</evidence>
<evidence type="ECO:0000256" key="10">
    <source>
        <dbReference type="ARBA" id="ARBA00023004"/>
    </source>
</evidence>
<dbReference type="AlphaFoldDB" id="A0A1D2MNA3"/>
<evidence type="ECO:0000256" key="8">
    <source>
        <dbReference type="ARBA" id="ARBA00022848"/>
    </source>
</evidence>
<evidence type="ECO:0000256" key="4">
    <source>
        <dbReference type="ARBA" id="ARBA00010617"/>
    </source>
</evidence>
<evidence type="ECO:0000256" key="5">
    <source>
        <dbReference type="ARBA" id="ARBA00022617"/>
    </source>
</evidence>
<keyword evidence="5 13" id="KW-0349">Heme</keyword>
<dbReference type="Gene3D" id="1.10.630.10">
    <property type="entry name" value="Cytochrome P450"/>
    <property type="match status" value="1"/>
</dbReference>
<comment type="subcellular location">
    <subcellularLocation>
        <location evidence="3">Endoplasmic reticulum membrane</location>
        <topology evidence="3">Peripheral membrane protein</topology>
    </subcellularLocation>
    <subcellularLocation>
        <location evidence="2">Microsome membrane</location>
        <topology evidence="2">Peripheral membrane protein</topology>
    </subcellularLocation>
</comment>
<proteinExistence type="inferred from homology"/>
<evidence type="ECO:0000256" key="7">
    <source>
        <dbReference type="ARBA" id="ARBA00022824"/>
    </source>
</evidence>
<sequence>MWLILILLVVLGALTYTFYFRNSKNIFQQHGILEIDTSPGASKLDILLSRKGMSEWDTYAYKALGSEKFCGISQLGSSVILVKDMDLIKKVFIKDFDYFMDRREFFSEAEITVKKMLSVLEGEEWKNVRMTISPVFTSGKIRRMMSCFNEIGREWVENFMEKANNNPDGSVVIKVLDSVNQYTIDVISSAVFGMQSGTIKNPKSTFAVMADRLTNFTKWQLLKFAMATFLPNFVKILRLKLIDSQALEFFEGILDQGLKARMSGSTTKRNDFLQLLVEAKKGELKAEGNDELSSFEKDAQIEGGEKKKTWLTEQIMNSQTVGFLFAGASTVSNAISSAIYALALNQDVQERVRNEVKKIIKPDGTLDYDDLSSLVYMDMVISEVLRKFPALTRLERKCVRDYRDAETGLFVPKGTLVIIPVHAIHHNPEYYEHPDKFYPEHFTPEKKCQRSTYSYLPFGMGPRSCIGARFAMTEIKSAIAHVVNNFVIEPTAKTPVPLKGCWAGFMLLPPKGLELRLTPLKK</sequence>
<evidence type="ECO:0000256" key="2">
    <source>
        <dbReference type="ARBA" id="ARBA00004174"/>
    </source>
</evidence>
<feature type="binding site" description="axial binding residue" evidence="13">
    <location>
        <position position="465"/>
    </location>
    <ligand>
        <name>heme</name>
        <dbReference type="ChEBI" id="CHEBI:30413"/>
    </ligand>
    <ligandPart>
        <name>Fe</name>
        <dbReference type="ChEBI" id="CHEBI:18248"/>
    </ligandPart>
</feature>
<dbReference type="InterPro" id="IPR036396">
    <property type="entry name" value="Cyt_P450_sf"/>
</dbReference>
<evidence type="ECO:0000256" key="13">
    <source>
        <dbReference type="PIRSR" id="PIRSR602401-1"/>
    </source>
</evidence>
<dbReference type="GO" id="GO:0004497">
    <property type="term" value="F:monooxygenase activity"/>
    <property type="evidence" value="ECO:0007669"/>
    <property type="project" value="UniProtKB-KW"/>
</dbReference>
<evidence type="ECO:0000256" key="6">
    <source>
        <dbReference type="ARBA" id="ARBA00022723"/>
    </source>
</evidence>
<keyword evidence="16" id="KW-1185">Reference proteome</keyword>
<dbReference type="InterPro" id="IPR001128">
    <property type="entry name" value="Cyt_P450"/>
</dbReference>
<reference evidence="15 16" key="1">
    <citation type="journal article" date="2016" name="Genome Biol. Evol.">
        <title>Gene Family Evolution Reflects Adaptation to Soil Environmental Stressors in the Genome of the Collembolan Orchesella cincta.</title>
        <authorList>
            <person name="Faddeeva-Vakhrusheva A."/>
            <person name="Derks M.F."/>
            <person name="Anvar S.Y."/>
            <person name="Agamennone V."/>
            <person name="Suring W."/>
            <person name="Smit S."/>
            <person name="van Straalen N.M."/>
            <person name="Roelofs D."/>
        </authorList>
    </citation>
    <scope>NUCLEOTIDE SEQUENCE [LARGE SCALE GENOMIC DNA]</scope>
    <source>
        <tissue evidence="15">Mixed pool</tissue>
    </source>
</reference>
<accession>A0A1D2MNA3</accession>
<evidence type="ECO:0000256" key="9">
    <source>
        <dbReference type="ARBA" id="ARBA00023002"/>
    </source>
</evidence>
<keyword evidence="11 14" id="KW-0503">Monooxygenase</keyword>
<comment type="similarity">
    <text evidence="4 14">Belongs to the cytochrome P450 family.</text>
</comment>
<keyword evidence="8" id="KW-0492">Microsome</keyword>
<keyword evidence="7" id="KW-0256">Endoplasmic reticulum</keyword>
<evidence type="ECO:0000256" key="11">
    <source>
        <dbReference type="ARBA" id="ARBA00023033"/>
    </source>
</evidence>
<evidence type="ECO:0000313" key="15">
    <source>
        <dbReference type="EMBL" id="ODM94324.1"/>
    </source>
</evidence>
<name>A0A1D2MNA3_ORCCI</name>
<dbReference type="PANTHER" id="PTHR24292">
    <property type="entry name" value="CYTOCHROME P450"/>
    <property type="match status" value="1"/>
</dbReference>
<evidence type="ECO:0000313" key="16">
    <source>
        <dbReference type="Proteomes" id="UP000094527"/>
    </source>
</evidence>
<dbReference type="OrthoDB" id="2789670at2759"/>
<protein>
    <submittedName>
        <fullName evidence="15">Cytochrome P450 9e2</fullName>
    </submittedName>
</protein>
<keyword evidence="6 13" id="KW-0479">Metal-binding</keyword>
<dbReference type="OMA" id="DERYFAN"/>
<comment type="caution">
    <text evidence="15">The sequence shown here is derived from an EMBL/GenBank/DDBJ whole genome shotgun (WGS) entry which is preliminary data.</text>
</comment>
<evidence type="ECO:0000256" key="12">
    <source>
        <dbReference type="ARBA" id="ARBA00023136"/>
    </source>
</evidence>
<evidence type="ECO:0000256" key="3">
    <source>
        <dbReference type="ARBA" id="ARBA00004406"/>
    </source>
</evidence>
<dbReference type="SUPFAM" id="SSF48264">
    <property type="entry name" value="Cytochrome P450"/>
    <property type="match status" value="1"/>
</dbReference>
<organism evidence="15 16">
    <name type="scientific">Orchesella cincta</name>
    <name type="common">Springtail</name>
    <name type="synonym">Podura cincta</name>
    <dbReference type="NCBI Taxonomy" id="48709"/>
    <lineage>
        <taxon>Eukaryota</taxon>
        <taxon>Metazoa</taxon>
        <taxon>Ecdysozoa</taxon>
        <taxon>Arthropoda</taxon>
        <taxon>Hexapoda</taxon>
        <taxon>Collembola</taxon>
        <taxon>Entomobryomorpha</taxon>
        <taxon>Entomobryoidea</taxon>
        <taxon>Orchesellidae</taxon>
        <taxon>Orchesellinae</taxon>
        <taxon>Orchesella</taxon>
    </lineage>
</organism>
<comment type="cofactor">
    <cofactor evidence="1 13">
        <name>heme</name>
        <dbReference type="ChEBI" id="CHEBI:30413"/>
    </cofactor>
</comment>
<dbReference type="Proteomes" id="UP000094527">
    <property type="component" value="Unassembled WGS sequence"/>
</dbReference>
<dbReference type="GO" id="GO:0005506">
    <property type="term" value="F:iron ion binding"/>
    <property type="evidence" value="ECO:0007669"/>
    <property type="project" value="InterPro"/>
</dbReference>
<dbReference type="GO" id="GO:0005789">
    <property type="term" value="C:endoplasmic reticulum membrane"/>
    <property type="evidence" value="ECO:0007669"/>
    <property type="project" value="UniProtKB-SubCell"/>
</dbReference>
<dbReference type="PANTHER" id="PTHR24292:SF54">
    <property type="entry name" value="CYP9F3-RELATED"/>
    <property type="match status" value="1"/>
</dbReference>
<dbReference type="EMBL" id="LJIJ01000823">
    <property type="protein sequence ID" value="ODM94324.1"/>
    <property type="molecule type" value="Genomic_DNA"/>
</dbReference>
<dbReference type="PROSITE" id="PS00086">
    <property type="entry name" value="CYTOCHROME_P450"/>
    <property type="match status" value="1"/>
</dbReference>
<gene>
    <name evidence="15" type="ORF">Ocin01_12352</name>
</gene>
<dbReference type="CDD" id="cd11056">
    <property type="entry name" value="CYP6-like"/>
    <property type="match status" value="1"/>
</dbReference>
<dbReference type="GO" id="GO:0020037">
    <property type="term" value="F:heme binding"/>
    <property type="evidence" value="ECO:0007669"/>
    <property type="project" value="InterPro"/>
</dbReference>
<dbReference type="STRING" id="48709.A0A1D2MNA3"/>